<dbReference type="Proteomes" id="UP001550850">
    <property type="component" value="Unassembled WGS sequence"/>
</dbReference>
<dbReference type="EMBL" id="JBEZUR010000023">
    <property type="protein sequence ID" value="MEU3555798.1"/>
    <property type="molecule type" value="Genomic_DNA"/>
</dbReference>
<evidence type="ECO:0000313" key="2">
    <source>
        <dbReference type="EMBL" id="MEU3555798.1"/>
    </source>
</evidence>
<sequence>MSLRKKLAFGAATAALAASAGMLTAAPASAGPNCASGYHCIFYLGINNSARHSYYNSDSNFSGDTFNQLTDRSGGGFSANNNTVSASNSSSSGLESHYYNGSGYSGFVFCVNPGSYVDYLPTAHQNQASSLQLRGTTTISCY</sequence>
<gene>
    <name evidence="2" type="ORF">AB0E65_16510</name>
</gene>
<accession>A0ABV2YJ92</accession>
<name>A0ABV2YJ92_9ACTN</name>
<dbReference type="RefSeq" id="WP_108955553.1">
    <property type="nucleotide sequence ID" value="NZ_BEVZ01000006.1"/>
</dbReference>
<protein>
    <recommendedName>
        <fullName evidence="4">Peptidase inhibitor family I36</fullName>
    </recommendedName>
</protein>
<keyword evidence="3" id="KW-1185">Reference proteome</keyword>
<proteinExistence type="predicted"/>
<organism evidence="2 3">
    <name type="scientific">Streptomyces fragilis</name>
    <dbReference type="NCBI Taxonomy" id="67301"/>
    <lineage>
        <taxon>Bacteria</taxon>
        <taxon>Bacillati</taxon>
        <taxon>Actinomycetota</taxon>
        <taxon>Actinomycetes</taxon>
        <taxon>Kitasatosporales</taxon>
        <taxon>Streptomycetaceae</taxon>
        <taxon>Streptomyces</taxon>
    </lineage>
</organism>
<feature type="chain" id="PRO_5045532520" description="Peptidase inhibitor family I36" evidence="1">
    <location>
        <begin position="31"/>
        <end position="142"/>
    </location>
</feature>
<evidence type="ECO:0000256" key="1">
    <source>
        <dbReference type="SAM" id="SignalP"/>
    </source>
</evidence>
<evidence type="ECO:0000313" key="3">
    <source>
        <dbReference type="Proteomes" id="UP001550850"/>
    </source>
</evidence>
<evidence type="ECO:0008006" key="4">
    <source>
        <dbReference type="Google" id="ProtNLM"/>
    </source>
</evidence>
<reference evidence="2 3" key="1">
    <citation type="submission" date="2024-06" db="EMBL/GenBank/DDBJ databases">
        <title>The Natural Products Discovery Center: Release of the First 8490 Sequenced Strains for Exploring Actinobacteria Biosynthetic Diversity.</title>
        <authorList>
            <person name="Kalkreuter E."/>
            <person name="Kautsar S.A."/>
            <person name="Yang D."/>
            <person name="Bader C.D."/>
            <person name="Teijaro C.N."/>
            <person name="Fluegel L."/>
            <person name="Davis C.M."/>
            <person name="Simpson J.R."/>
            <person name="Lauterbach L."/>
            <person name="Steele A.D."/>
            <person name="Gui C."/>
            <person name="Meng S."/>
            <person name="Li G."/>
            <person name="Viehrig K."/>
            <person name="Ye F."/>
            <person name="Su P."/>
            <person name="Kiefer A.F."/>
            <person name="Nichols A."/>
            <person name="Cepeda A.J."/>
            <person name="Yan W."/>
            <person name="Fan B."/>
            <person name="Jiang Y."/>
            <person name="Adhikari A."/>
            <person name="Zheng C.-J."/>
            <person name="Schuster L."/>
            <person name="Cowan T.M."/>
            <person name="Smanski M.J."/>
            <person name="Chevrette M.G."/>
            <person name="De Carvalho L.P.S."/>
            <person name="Shen B."/>
        </authorList>
    </citation>
    <scope>NUCLEOTIDE SEQUENCE [LARGE SCALE GENOMIC DNA]</scope>
    <source>
        <strain evidence="2 3">NPDC038104</strain>
    </source>
</reference>
<keyword evidence="1" id="KW-0732">Signal</keyword>
<feature type="signal peptide" evidence="1">
    <location>
        <begin position="1"/>
        <end position="30"/>
    </location>
</feature>
<comment type="caution">
    <text evidence="2">The sequence shown here is derived from an EMBL/GenBank/DDBJ whole genome shotgun (WGS) entry which is preliminary data.</text>
</comment>